<feature type="region of interest" description="Disordered" evidence="1">
    <location>
        <begin position="165"/>
        <end position="253"/>
    </location>
</feature>
<reference evidence="2" key="1">
    <citation type="submission" date="2019-11" db="UniProtKB">
        <authorList>
            <consortium name="WormBaseParasite"/>
        </authorList>
    </citation>
    <scope>IDENTIFICATION</scope>
</reference>
<feature type="compositionally biased region" description="Polar residues" evidence="1">
    <location>
        <begin position="305"/>
        <end position="314"/>
    </location>
</feature>
<protein>
    <submittedName>
        <fullName evidence="2">HMG box domain-containing protein</fullName>
    </submittedName>
</protein>
<feature type="compositionally biased region" description="Basic and acidic residues" evidence="1">
    <location>
        <begin position="231"/>
        <end position="241"/>
    </location>
</feature>
<organism evidence="2">
    <name type="scientific">Mesocestoides corti</name>
    <name type="common">Flatworm</name>
    <dbReference type="NCBI Taxonomy" id="53468"/>
    <lineage>
        <taxon>Eukaryota</taxon>
        <taxon>Metazoa</taxon>
        <taxon>Spiralia</taxon>
        <taxon>Lophotrochozoa</taxon>
        <taxon>Platyhelminthes</taxon>
        <taxon>Cestoda</taxon>
        <taxon>Eucestoda</taxon>
        <taxon>Cyclophyllidea</taxon>
        <taxon>Mesocestoididae</taxon>
        <taxon>Mesocestoides</taxon>
    </lineage>
</organism>
<feature type="compositionally biased region" description="Low complexity" evidence="1">
    <location>
        <begin position="315"/>
        <end position="333"/>
    </location>
</feature>
<feature type="region of interest" description="Disordered" evidence="1">
    <location>
        <begin position="305"/>
        <end position="360"/>
    </location>
</feature>
<feature type="compositionally biased region" description="Polar residues" evidence="1">
    <location>
        <begin position="110"/>
        <end position="119"/>
    </location>
</feature>
<accession>A0A5K3G044</accession>
<proteinExistence type="predicted"/>
<evidence type="ECO:0000256" key="1">
    <source>
        <dbReference type="SAM" id="MobiDB-lite"/>
    </source>
</evidence>
<feature type="compositionally biased region" description="Polar residues" evidence="1">
    <location>
        <begin position="170"/>
        <end position="186"/>
    </location>
</feature>
<evidence type="ECO:0000313" key="2">
    <source>
        <dbReference type="WBParaSite" id="MCU_011560-RA"/>
    </source>
</evidence>
<name>A0A5K3G044_MESCO</name>
<sequence>ARRWARSRLPLNENSEHLSACTFSSAFVIPTALTMSLPMKPSASKSDKLTRQSNVINGGAHSQSKLTTPDSPVSSLTPCSPLLLHMELPKPISRLPEIRLEGGSGRGASKAQTRQVIQQKSCESYDSAASGMSWSSSQSTNATWGNHCNSGSVCGGYLSFARHSEEENPQGYQHQKSVAVSPTGFSSDEEHKLCEASSEDLSQSKNSEEADERSRSPLGQTGDFYDSVFDDQEKVSHHTDETPTEPSSPKKKSFKRFWKLAYMAIKSDAKRREELSKFGVSKKKSESEEVETEIDPVYQLLKSAANQRQMSMKKSTASTTTTTTSDSASTDNTESTKRLHRHSSSSQTSSVTQKERSQPS</sequence>
<feature type="compositionally biased region" description="Basic and acidic residues" evidence="1">
    <location>
        <begin position="206"/>
        <end position="215"/>
    </location>
</feature>
<feature type="region of interest" description="Disordered" evidence="1">
    <location>
        <begin position="99"/>
        <end position="119"/>
    </location>
</feature>
<feature type="region of interest" description="Disordered" evidence="1">
    <location>
        <begin position="269"/>
        <end position="293"/>
    </location>
</feature>
<dbReference type="AlphaFoldDB" id="A0A5K3G044"/>
<dbReference type="WBParaSite" id="MCU_011560-RA">
    <property type="protein sequence ID" value="MCU_011560-RA"/>
    <property type="gene ID" value="MCU_011560"/>
</dbReference>